<name>A0A6C0E9A4_9ZZZZ</name>
<feature type="region of interest" description="Disordered" evidence="2">
    <location>
        <begin position="912"/>
        <end position="945"/>
    </location>
</feature>
<reference evidence="3" key="1">
    <citation type="journal article" date="2020" name="Nature">
        <title>Giant virus diversity and host interactions through global metagenomics.</title>
        <authorList>
            <person name="Schulz F."/>
            <person name="Roux S."/>
            <person name="Paez-Espino D."/>
            <person name="Jungbluth S."/>
            <person name="Walsh D.A."/>
            <person name="Denef V.J."/>
            <person name="McMahon K.D."/>
            <person name="Konstantinidis K.T."/>
            <person name="Eloe-Fadrosh E.A."/>
            <person name="Kyrpides N.C."/>
            <person name="Woyke T."/>
        </authorList>
    </citation>
    <scope>NUCLEOTIDE SEQUENCE</scope>
    <source>
        <strain evidence="3">GVMAG-M-3300023179-27</strain>
    </source>
</reference>
<accession>A0A6C0E9A4</accession>
<feature type="compositionally biased region" description="Basic and acidic residues" evidence="2">
    <location>
        <begin position="912"/>
        <end position="924"/>
    </location>
</feature>
<feature type="coiled-coil region" evidence="1">
    <location>
        <begin position="652"/>
        <end position="679"/>
    </location>
</feature>
<protein>
    <submittedName>
        <fullName evidence="3">Uncharacterized protein</fullName>
    </submittedName>
</protein>
<keyword evidence="1" id="KW-0175">Coiled coil</keyword>
<evidence type="ECO:0000256" key="1">
    <source>
        <dbReference type="SAM" id="Coils"/>
    </source>
</evidence>
<dbReference type="InterPro" id="IPR027417">
    <property type="entry name" value="P-loop_NTPase"/>
</dbReference>
<proteinExistence type="predicted"/>
<evidence type="ECO:0000313" key="3">
    <source>
        <dbReference type="EMBL" id="QHT25716.1"/>
    </source>
</evidence>
<evidence type="ECO:0000256" key="2">
    <source>
        <dbReference type="SAM" id="MobiDB-lite"/>
    </source>
</evidence>
<organism evidence="3">
    <name type="scientific">viral metagenome</name>
    <dbReference type="NCBI Taxonomy" id="1070528"/>
    <lineage>
        <taxon>unclassified sequences</taxon>
        <taxon>metagenomes</taxon>
        <taxon>organismal metagenomes</taxon>
    </lineage>
</organism>
<dbReference type="CDD" id="cd22249">
    <property type="entry name" value="UDM1_RNF168_RNF169-like"/>
    <property type="match status" value="1"/>
</dbReference>
<sequence length="945" mass="108924">MEIAEEISDAIAIGSSGVKEQWTRESWTATEQKLTERDINVIRSLVESVKGVKSDMIPLKTMGDNFYYKIRSYMINDKLKLVDKDIQIEEERESDELPNSTKKNTKEKNKTIKKADIIIFKRTEEVLCKKMVDMMNSFSLNEFRQPKEFMDDIVEFRGISLLYCAWYLIDKISILKSKKTQIPFVFGIIVSMERFYNAMREYKGVNIVKNTERIDVSNIMLCDINLKIKKLRELYDFTGTKVYESAPQLIVYSKYDSVIPNFSCKPYKHQSDIVNHVKDNFDTGVYITYRAMTNSGKTTTVIPLAVLVQQLRQNPKYSDLQLLFCCNLQTVKDQAGQWLFNACYVDNTIPFGMGYIDKRRGLRIVNSFNCKSDAERIVIICSPDVGHQLLSEPDASEKYILFHDEPTVGADIKNSSSLHENVKILMAPPKWTIISSATLPLQTKLETFINRQRIKYPDSVFLDVYSNKIQIGCDVYTYDGKIVVPHLGCRNRKELISSISKIQNNPFLGRPYTPNVVNAIWKSMKDCKIKNLPDINELFSQVDNLSADNVRETAMNLLKILSDQPDRIIENVCSTKIDCHRLVKDEEKVVEDELFEWENGETVDVGDELIFENLGTTEAHKLLQNTLIVSTEPLNFAMKNFSNLLTIIKSDLRSIKKIVSDYEKALTDWEKEYNRIERNSKGKDLCSISQDSMLSVKPSIQFPEHYQINTRKHISKYAMGTKIIINPEFVRTPNDITSIDVTNMNVSDDILFLLYAGVGIYSPSLCPTVLSNCYLSTVLDLAKNGKLAYIIADSSICYGTNYPINRTIIDVGFSDVHSINTIFQLMSRSGRVGKSWVSQSYIDFECAKRFIKASHDETKDEDTEIKNMEDTMNQLLEEEKKRDDDILFELQREYEEEQRKIREAEEKRKKLLEDAQKKKTDQIRKPNKIIVNRPPKSESSGWRRN</sequence>
<dbReference type="AlphaFoldDB" id="A0A6C0E9A4"/>
<dbReference type="EMBL" id="MN739774">
    <property type="protein sequence ID" value="QHT25716.1"/>
    <property type="molecule type" value="Genomic_DNA"/>
</dbReference>
<dbReference type="SUPFAM" id="SSF52540">
    <property type="entry name" value="P-loop containing nucleoside triphosphate hydrolases"/>
    <property type="match status" value="1"/>
</dbReference>